<name>A0A368UK84_9BACT</name>
<organism evidence="2 3">
    <name type="scientific">Marinilabilia salmonicolor</name>
    <dbReference type="NCBI Taxonomy" id="989"/>
    <lineage>
        <taxon>Bacteria</taxon>
        <taxon>Pseudomonadati</taxon>
        <taxon>Bacteroidota</taxon>
        <taxon>Bacteroidia</taxon>
        <taxon>Marinilabiliales</taxon>
        <taxon>Marinilabiliaceae</taxon>
        <taxon>Marinilabilia</taxon>
    </lineage>
</organism>
<evidence type="ECO:0000313" key="3">
    <source>
        <dbReference type="Proteomes" id="UP000252733"/>
    </source>
</evidence>
<dbReference type="Proteomes" id="UP000252733">
    <property type="component" value="Unassembled WGS sequence"/>
</dbReference>
<comment type="caution">
    <text evidence="2">The sequence shown here is derived from an EMBL/GenBank/DDBJ whole genome shotgun (WGS) entry which is preliminary data.</text>
</comment>
<evidence type="ECO:0000259" key="1">
    <source>
        <dbReference type="Pfam" id="PF07693"/>
    </source>
</evidence>
<sequence>METFDIPVDNMMSAFEAHLNDDNGENNRILFSGPFGCGKTFFLNKFFEQNSKSYRAFHLFPVNYQISSNQDIFKLLKYDILLKLIEHGLIDDEGDDVSHLKSMKRFIGGNGKDVALDFLETLPQIGGFISAGKKLKEFAEKYNKEQADNSEIKYVESIINQLQEQEGSIYELDNLTGFISKKLTEKGDFKNVLIIDDLDRIDPEHIFRILNLLTAHIDNQNYSSIEKRNKFGFDKIIIVCDVENIVSHRPPTYCILRSPAVTLMAKNEDDINNI</sequence>
<dbReference type="AlphaFoldDB" id="A0A368UK84"/>
<dbReference type="RefSeq" id="WP_114438182.1">
    <property type="nucleotide sequence ID" value="NZ_QPIZ01000051.1"/>
</dbReference>
<dbReference type="EMBL" id="QPIZ01000051">
    <property type="protein sequence ID" value="RCW22472.1"/>
    <property type="molecule type" value="Genomic_DNA"/>
</dbReference>
<gene>
    <name evidence="2" type="ORF">DFO77_1511</name>
</gene>
<keyword evidence="3" id="KW-1185">Reference proteome</keyword>
<dbReference type="Pfam" id="PF07693">
    <property type="entry name" value="KAP_NTPase"/>
    <property type="match status" value="1"/>
</dbReference>
<feature type="domain" description="KAP NTPase" evidence="1">
    <location>
        <begin position="13"/>
        <end position="219"/>
    </location>
</feature>
<dbReference type="InterPro" id="IPR011646">
    <property type="entry name" value="KAP_P-loop"/>
</dbReference>
<accession>A0A368UK84</accession>
<proteinExistence type="predicted"/>
<reference evidence="2 3" key="1">
    <citation type="submission" date="2018-07" db="EMBL/GenBank/DDBJ databases">
        <title>Freshwater and sediment microbial communities from various areas in North America, analyzing microbe dynamics in response to fracking.</title>
        <authorList>
            <person name="Lamendella R."/>
        </authorList>
    </citation>
    <scope>NUCLEOTIDE SEQUENCE [LARGE SCALE GENOMIC DNA]</scope>
    <source>
        <strain evidence="2 3">160A</strain>
    </source>
</reference>
<dbReference type="SUPFAM" id="SSF52540">
    <property type="entry name" value="P-loop containing nucleoside triphosphate hydrolases"/>
    <property type="match status" value="1"/>
</dbReference>
<evidence type="ECO:0000313" key="2">
    <source>
        <dbReference type="EMBL" id="RCW22472.1"/>
    </source>
</evidence>
<dbReference type="InterPro" id="IPR027417">
    <property type="entry name" value="P-loop_NTPase"/>
</dbReference>
<protein>
    <submittedName>
        <fullName evidence="2">KAP-like P-loop domain-containing protein</fullName>
    </submittedName>
</protein>
<dbReference type="Gene3D" id="3.40.50.300">
    <property type="entry name" value="P-loop containing nucleotide triphosphate hydrolases"/>
    <property type="match status" value="1"/>
</dbReference>